<dbReference type="CDD" id="cd12119">
    <property type="entry name" value="ttLC_FACS_AlkK_like"/>
    <property type="match status" value="1"/>
</dbReference>
<evidence type="ECO:0000256" key="1">
    <source>
        <dbReference type="ARBA" id="ARBA00006432"/>
    </source>
</evidence>
<dbReference type="RefSeq" id="WP_227509490.1">
    <property type="nucleotide sequence ID" value="NZ_LRRD01000034.1"/>
</dbReference>
<sequence length="537" mass="59371">MIGSMMERPLLVSALLEHAARWHGKTSVVSQRAPQEGVTLGWADIDQRARRLAQALIRLGVRPGDRVGTLGWNHHRHLEAYYAIPGMGAICHTLNPRLFPDQLVQILHDAEDVGLLVDSGLLPLLLTLENLGVRLPWVIVMGEPGEARAPLLGTWFDYEVLLAEEDGGFNWPDWPEDQAAGLCFTSGTTGRPKGVVYSHRSTVLHAMSVALPDSLGFSACDSVLPVVPLFHANAWGFPHAAALVGAKLVLPGPWLDGATLYALLEREEVTISAGVPTVWRGLMSFLQAQEVKLHHLRLLGVGGSACPSMLVRYFEQEQKVTVRPGWGMTETSPVAALASPKRAQAELSGEARWHWLEKSGRPPFGVDMRLRDSEGREVNWDGKTPGHLEVRGPWICEHYWKEARETERAWFPTGDVATLDEEGFLQITDRVKDLIKSGGEWISSVQVEQAALLHPVLREAAVIGVPDPHWGERPLLIMVLEAGRVVEEEELRQHLARHVPRWSVPDGFLTVDSLPYTATGKVDKVALRQRYGEYTGG</sequence>
<gene>
    <name evidence="5" type="ORF">FEMY_16110</name>
</gene>
<name>A0A149VXB5_9PROT</name>
<dbReference type="PANTHER" id="PTHR43767">
    <property type="entry name" value="LONG-CHAIN-FATTY-ACID--COA LIGASE"/>
    <property type="match status" value="1"/>
</dbReference>
<dbReference type="NCBIfam" id="NF004837">
    <property type="entry name" value="PRK06187.1"/>
    <property type="match status" value="1"/>
</dbReference>
<dbReference type="SUPFAM" id="SSF56801">
    <property type="entry name" value="Acetyl-CoA synthetase-like"/>
    <property type="match status" value="1"/>
</dbReference>
<dbReference type="PROSITE" id="PS00455">
    <property type="entry name" value="AMP_BINDING"/>
    <property type="match status" value="1"/>
</dbReference>
<feature type="domain" description="AMP-dependent synthetase/ligase" evidence="3">
    <location>
        <begin position="17"/>
        <end position="400"/>
    </location>
</feature>
<dbReference type="STRING" id="1789004.FEMY_16110"/>
<evidence type="ECO:0000313" key="5">
    <source>
        <dbReference type="EMBL" id="KXW57849.1"/>
    </source>
</evidence>
<dbReference type="GO" id="GO:0004467">
    <property type="term" value="F:long-chain fatty acid-CoA ligase activity"/>
    <property type="evidence" value="ECO:0007669"/>
    <property type="project" value="UniProtKB-EC"/>
</dbReference>
<evidence type="ECO:0000259" key="3">
    <source>
        <dbReference type="Pfam" id="PF00501"/>
    </source>
</evidence>
<accession>A0A149VXB5</accession>
<dbReference type="PANTHER" id="PTHR43767:SF11">
    <property type="entry name" value="MEDIUM-CHAIN-FATTY-ACID--COA LIGASE"/>
    <property type="match status" value="1"/>
</dbReference>
<dbReference type="Gene3D" id="3.40.50.12780">
    <property type="entry name" value="N-terminal domain of ligase-like"/>
    <property type="match status" value="1"/>
</dbReference>
<evidence type="ECO:0000256" key="2">
    <source>
        <dbReference type="ARBA" id="ARBA00022598"/>
    </source>
</evidence>
<dbReference type="EMBL" id="LRRD01000034">
    <property type="protein sequence ID" value="KXW57849.1"/>
    <property type="molecule type" value="Genomic_DNA"/>
</dbReference>
<dbReference type="Proteomes" id="UP000075653">
    <property type="component" value="Unassembled WGS sequence"/>
</dbReference>
<dbReference type="InterPro" id="IPR045851">
    <property type="entry name" value="AMP-bd_C_sf"/>
</dbReference>
<proteinExistence type="inferred from homology"/>
<evidence type="ECO:0000259" key="4">
    <source>
        <dbReference type="Pfam" id="PF13193"/>
    </source>
</evidence>
<keyword evidence="2 5" id="KW-0436">Ligase</keyword>
<evidence type="ECO:0000313" key="6">
    <source>
        <dbReference type="Proteomes" id="UP000075653"/>
    </source>
</evidence>
<comment type="similarity">
    <text evidence="1">Belongs to the ATP-dependent AMP-binding enzyme family.</text>
</comment>
<dbReference type="InterPro" id="IPR042099">
    <property type="entry name" value="ANL_N_sf"/>
</dbReference>
<keyword evidence="6" id="KW-1185">Reference proteome</keyword>
<feature type="domain" description="AMP-binding enzyme C-terminal" evidence="4">
    <location>
        <begin position="446"/>
        <end position="521"/>
    </location>
</feature>
<dbReference type="FunFam" id="3.30.300.30:FF:000008">
    <property type="entry name" value="2,3-dihydroxybenzoate-AMP ligase"/>
    <property type="match status" value="1"/>
</dbReference>
<dbReference type="Pfam" id="PF13193">
    <property type="entry name" value="AMP-binding_C"/>
    <property type="match status" value="1"/>
</dbReference>
<organism evidence="5 6">
    <name type="scientific">Ferrovum myxofaciens</name>
    <dbReference type="NCBI Taxonomy" id="416213"/>
    <lineage>
        <taxon>Bacteria</taxon>
        <taxon>Pseudomonadati</taxon>
        <taxon>Pseudomonadota</taxon>
        <taxon>Betaproteobacteria</taxon>
        <taxon>Ferrovales</taxon>
        <taxon>Ferrovaceae</taxon>
        <taxon>Ferrovum</taxon>
    </lineage>
</organism>
<protein>
    <submittedName>
        <fullName evidence="5">Long-chain-fatty-acid--CoA ligase</fullName>
        <ecNumber evidence="5">6.2.1.3</ecNumber>
    </submittedName>
</protein>
<dbReference type="InterPro" id="IPR025110">
    <property type="entry name" value="AMP-bd_C"/>
</dbReference>
<dbReference type="Gene3D" id="3.30.300.30">
    <property type="match status" value="1"/>
</dbReference>
<dbReference type="InterPro" id="IPR050237">
    <property type="entry name" value="ATP-dep_AMP-bd_enzyme"/>
</dbReference>
<dbReference type="AlphaFoldDB" id="A0A149VXB5"/>
<dbReference type="InterPro" id="IPR020845">
    <property type="entry name" value="AMP-binding_CS"/>
</dbReference>
<dbReference type="Pfam" id="PF00501">
    <property type="entry name" value="AMP-binding"/>
    <property type="match status" value="1"/>
</dbReference>
<dbReference type="InterPro" id="IPR000873">
    <property type="entry name" value="AMP-dep_synth/lig_dom"/>
</dbReference>
<comment type="caution">
    <text evidence="5">The sequence shown here is derived from an EMBL/GenBank/DDBJ whole genome shotgun (WGS) entry which is preliminary data.</text>
</comment>
<reference evidence="5 6" key="1">
    <citation type="submission" date="2016-01" db="EMBL/GenBank/DDBJ databases">
        <title>Genome sequence of the acidophilic iron oxidising Ferrovum strain Z-31.</title>
        <authorList>
            <person name="Poehlein A."/>
            <person name="Ullrich S.R."/>
            <person name="Schloemann M."/>
            <person name="Muehling M."/>
            <person name="Daniel R."/>
        </authorList>
    </citation>
    <scope>NUCLEOTIDE SEQUENCE [LARGE SCALE GENOMIC DNA]</scope>
    <source>
        <strain evidence="5 6">Z-31</strain>
    </source>
</reference>
<dbReference type="EC" id="6.2.1.3" evidence="5"/>
<dbReference type="PATRIC" id="fig|1789004.3.peg.1642"/>